<evidence type="ECO:0000313" key="1">
    <source>
        <dbReference type="EMBL" id="ADJ19382.1"/>
    </source>
</evidence>
<name>D9I601_9CAUD</name>
<reference evidence="1 2" key="1">
    <citation type="journal article" date="2010" name="Virol. J.">
        <title>Genomes of the T4-related bacteriophages as windows on microbial genome evolution.</title>
        <authorList>
            <person name="Petrov V.M."/>
            <person name="Ratnayaka S."/>
            <person name="Nolan J.M."/>
            <person name="Miller E.S."/>
            <person name="Karam J.D."/>
        </authorList>
    </citation>
    <scope>NUCLEOTIDE SEQUENCE [LARGE SCALE GENOMIC DNA]</scope>
    <source>
        <strain evidence="1">Acj133</strain>
    </source>
</reference>
<dbReference type="GeneID" id="10323022"/>
<proteinExistence type="predicted"/>
<protein>
    <submittedName>
        <fullName evidence="1">Uncharacterized protein</fullName>
    </submittedName>
</protein>
<sequence>MNIFHLDLDPRMSAQFHCDKHVVKMCTEYCQILSSVCHFFNLDTDGLYKKTHINHPCVVWARQSRNNYEYLLNLAIELFDEYSYRYGKVHAASRTIPKLIDNTAHIPGGENKLTPFVSVLPGMISTSTSENAVKQYRDLYMNEKRHITSWKLRNIPSWFTKESHGYN</sequence>
<accession>D9I601</accession>
<organism evidence="1 2">
    <name type="scientific">Acinetobacter phage 133</name>
    <dbReference type="NCBI Taxonomy" id="2919552"/>
    <lineage>
        <taxon>Viruses</taxon>
        <taxon>Duplodnaviria</taxon>
        <taxon>Heunggongvirae</taxon>
        <taxon>Uroviricota</taxon>
        <taxon>Caudoviricetes</taxon>
        <taxon>Pantevenvirales</taxon>
        <taxon>Straboviridae</taxon>
        <taxon>Tevenvirinae</taxon>
        <taxon>Centumtrigintavirus</taxon>
        <taxon>Centumtrigintavirus cv133</taxon>
        <taxon>Acinetobacter virus 133</taxon>
    </lineage>
</organism>
<keyword evidence="2" id="KW-1185">Reference proteome</keyword>
<dbReference type="RefSeq" id="YP_004300616.1">
    <property type="nucleotide sequence ID" value="NC_015250.1"/>
</dbReference>
<dbReference type="InterPro" id="IPR004260">
    <property type="entry name" value="Pyr-dimer_DNA_glycosylase"/>
</dbReference>
<evidence type="ECO:0000313" key="2">
    <source>
        <dbReference type="Proteomes" id="UP000000330"/>
    </source>
</evidence>
<dbReference type="Pfam" id="PF03013">
    <property type="entry name" value="Pyr_excise"/>
    <property type="match status" value="1"/>
</dbReference>
<dbReference type="EMBL" id="HM114315">
    <property type="protein sequence ID" value="ADJ19382.1"/>
    <property type="molecule type" value="Genomic_DNA"/>
</dbReference>
<dbReference type="Proteomes" id="UP000000330">
    <property type="component" value="Segment"/>
</dbReference>
<dbReference type="KEGG" id="vg:10323022"/>
<gene>
    <name evidence="1" type="ORF">Acj133p035</name>
</gene>